<reference evidence="2" key="1">
    <citation type="journal article" date="2019" name="Int. J. Syst. Evol. Microbiol.">
        <title>The Global Catalogue of Microorganisms (GCM) 10K type strain sequencing project: providing services to taxonomists for standard genome sequencing and annotation.</title>
        <authorList>
            <consortium name="The Broad Institute Genomics Platform"/>
            <consortium name="The Broad Institute Genome Sequencing Center for Infectious Disease"/>
            <person name="Wu L."/>
            <person name="Ma J."/>
        </authorList>
    </citation>
    <scope>NUCLEOTIDE SEQUENCE [LARGE SCALE GENOMIC DNA]</scope>
    <source>
        <strain evidence="2">JCM 4733</strain>
    </source>
</reference>
<proteinExistence type="predicted"/>
<dbReference type="Proteomes" id="UP000653644">
    <property type="component" value="Unassembled WGS sequence"/>
</dbReference>
<organism evidence="1 2">
    <name type="scientific">Streptomyces canarius</name>
    <dbReference type="NCBI Taxonomy" id="285453"/>
    <lineage>
        <taxon>Bacteria</taxon>
        <taxon>Bacillati</taxon>
        <taxon>Actinomycetota</taxon>
        <taxon>Actinomycetes</taxon>
        <taxon>Kitasatosporales</taxon>
        <taxon>Streptomycetaceae</taxon>
        <taxon>Streptomyces</taxon>
    </lineage>
</organism>
<accession>A0ABQ3CF49</accession>
<evidence type="ECO:0000313" key="2">
    <source>
        <dbReference type="Proteomes" id="UP000653644"/>
    </source>
</evidence>
<comment type="caution">
    <text evidence="1">The sequence shown here is derived from an EMBL/GenBank/DDBJ whole genome shotgun (WGS) entry which is preliminary data.</text>
</comment>
<sequence length="254" mass="28241">MHDVFASTRVPAWGLLQVLVEALVETAPGADLKAEEARLHALWLAASASEPEQPAAQQHPLPGPGEDHVPNDAPILAMRVAWESPAVVEVKRRRALRACVTKALEDVGYSDPDYRRDGSAGSTIAIAATQEHPSLTASVFLEAVDYEFAQSPPQLRFMAHLAATARQRTHRIGEAVADLETFFEVEQLEPYWLQVSRYDSYPHSRPTGAVLHGFGIRPHADFWGEWTEQVLEVPYRGGTYDATFWCRTRSDIPF</sequence>
<evidence type="ECO:0000313" key="1">
    <source>
        <dbReference type="EMBL" id="GHA09403.1"/>
    </source>
</evidence>
<name>A0ABQ3CF49_9ACTN</name>
<gene>
    <name evidence="1" type="ORF">GCM10010345_12390</name>
</gene>
<keyword evidence="2" id="KW-1185">Reference proteome</keyword>
<dbReference type="EMBL" id="BMVN01000003">
    <property type="protein sequence ID" value="GHA09403.1"/>
    <property type="molecule type" value="Genomic_DNA"/>
</dbReference>
<protein>
    <submittedName>
        <fullName evidence="1">Uncharacterized protein</fullName>
    </submittedName>
</protein>